<accession>A0ABS1HEX0</accession>
<dbReference type="Gene3D" id="2.40.160.60">
    <property type="entry name" value="Outer membrane protein transport protein (OMPP1/FadL/TodX)"/>
    <property type="match status" value="1"/>
</dbReference>
<reference evidence="1 2" key="1">
    <citation type="submission" date="2021-01" db="EMBL/GenBank/DDBJ databases">
        <title>Carboxyliciviraga sp.nov., isolated from coastal sediments.</title>
        <authorList>
            <person name="Lu D."/>
            <person name="Zhang T."/>
        </authorList>
    </citation>
    <scope>NUCLEOTIDE SEQUENCE [LARGE SCALE GENOMIC DNA]</scope>
    <source>
        <strain evidence="1 2">N1Y132</strain>
    </source>
</reference>
<dbReference type="RefSeq" id="WP_200463090.1">
    <property type="nucleotide sequence ID" value="NZ_JAENRR010000001.1"/>
</dbReference>
<evidence type="ECO:0000313" key="2">
    <source>
        <dbReference type="Proteomes" id="UP000605676"/>
    </source>
</evidence>
<protein>
    <recommendedName>
        <fullName evidence="3">Transporter</fullName>
    </recommendedName>
</protein>
<gene>
    <name evidence="1" type="ORF">JIV24_00825</name>
</gene>
<dbReference type="EMBL" id="JAENRR010000001">
    <property type="protein sequence ID" value="MBK3515863.1"/>
    <property type="molecule type" value="Genomic_DNA"/>
</dbReference>
<evidence type="ECO:0000313" key="1">
    <source>
        <dbReference type="EMBL" id="MBK3515863.1"/>
    </source>
</evidence>
<dbReference type="SUPFAM" id="SSF56935">
    <property type="entry name" value="Porins"/>
    <property type="match status" value="1"/>
</dbReference>
<name>A0ABS1HEX0_9BACT</name>
<keyword evidence="2" id="KW-1185">Reference proteome</keyword>
<proteinExistence type="predicted"/>
<comment type="caution">
    <text evidence="1">The sequence shown here is derived from an EMBL/GenBank/DDBJ whole genome shotgun (WGS) entry which is preliminary data.</text>
</comment>
<organism evidence="1 2">
    <name type="scientific">Carboxylicivirga marina</name>
    <dbReference type="NCBI Taxonomy" id="2800988"/>
    <lineage>
        <taxon>Bacteria</taxon>
        <taxon>Pseudomonadati</taxon>
        <taxon>Bacteroidota</taxon>
        <taxon>Bacteroidia</taxon>
        <taxon>Marinilabiliales</taxon>
        <taxon>Marinilabiliaceae</taxon>
        <taxon>Carboxylicivirga</taxon>
    </lineage>
</organism>
<evidence type="ECO:0008006" key="3">
    <source>
        <dbReference type="Google" id="ProtNLM"/>
    </source>
</evidence>
<dbReference type="Proteomes" id="UP000605676">
    <property type="component" value="Unassembled WGS sequence"/>
</dbReference>
<sequence>MKRALYTIMIGCCMASSLSSQNLDDVVRFNKRELTGTSRSLAMANAFGALGGDLSSLSINPAGIAVYRSSEFAFTPSISLNQSKATYNNFVSKDDKYSFPFNQAGGVTTNRPLREKDKGLISTHFGFTYNRTADFNENTSMLIGRGVTDGDYNIDGQISDARTLLSVIRNEAHGYYDNNGNFIPINATPENLRGRARWAYDTYMLDPLFEDGTHYFSQYEDVIDYDDGTSTVYNRNVNGIDQYNIIERDGYSGEYGFTFGANISHVLLLGTSVNIQSFRYEQTESFREVNVNSFDPSGPKDMDYFDAYNKLNQKGLGINAKFGMILNLHPIRLGASFHTPTFMEVDEEYYSGIDSYLVDFKNYNSSSNVSEFTYSYRTPYRAQGSAAIVLGKFALLSFDYEMKDHTSSKFTSKDGYATLFNQINEDINNQMKITHDFKAGIEIRPVPYFALRAGAAYFDSPIKDEFVDLELTKWMGTTGIGIRSKNFFFDVAYAYKFNEDNYYLNTSEGAMLEGLSFNEPIALEYRNHQASFTFGWKF</sequence>